<organism evidence="1 2">
    <name type="scientific">Letharia lupina</name>
    <dbReference type="NCBI Taxonomy" id="560253"/>
    <lineage>
        <taxon>Eukaryota</taxon>
        <taxon>Fungi</taxon>
        <taxon>Dikarya</taxon>
        <taxon>Ascomycota</taxon>
        <taxon>Pezizomycotina</taxon>
        <taxon>Lecanoromycetes</taxon>
        <taxon>OSLEUM clade</taxon>
        <taxon>Lecanoromycetidae</taxon>
        <taxon>Lecanorales</taxon>
        <taxon>Lecanorineae</taxon>
        <taxon>Parmeliaceae</taxon>
        <taxon>Letharia</taxon>
    </lineage>
</organism>
<proteinExistence type="predicted"/>
<reference evidence="1 2" key="1">
    <citation type="journal article" date="2020" name="Genomics">
        <title>Complete, high-quality genomes from long-read metagenomic sequencing of two wolf lichen thalli reveals enigmatic genome architecture.</title>
        <authorList>
            <person name="McKenzie S.K."/>
            <person name="Walston R.F."/>
            <person name="Allen J.L."/>
        </authorList>
    </citation>
    <scope>NUCLEOTIDE SEQUENCE [LARGE SCALE GENOMIC DNA]</scope>
    <source>
        <strain evidence="1">WasteWater1</strain>
    </source>
</reference>
<dbReference type="Proteomes" id="UP000593566">
    <property type="component" value="Unassembled WGS sequence"/>
</dbReference>
<dbReference type="EMBL" id="JACCJB010000004">
    <property type="protein sequence ID" value="KAF6227952.1"/>
    <property type="molecule type" value="Genomic_DNA"/>
</dbReference>
<evidence type="ECO:0000313" key="2">
    <source>
        <dbReference type="Proteomes" id="UP000593566"/>
    </source>
</evidence>
<dbReference type="GeneID" id="59336077"/>
<dbReference type="AlphaFoldDB" id="A0A8H6CQW4"/>
<comment type="caution">
    <text evidence="1">The sequence shown here is derived from an EMBL/GenBank/DDBJ whole genome shotgun (WGS) entry which is preliminary data.</text>
</comment>
<protein>
    <submittedName>
        <fullName evidence="1">Uncharacterized protein</fullName>
    </submittedName>
</protein>
<keyword evidence="2" id="KW-1185">Reference proteome</keyword>
<dbReference type="RefSeq" id="XP_037155886.1">
    <property type="nucleotide sequence ID" value="XM_037298550.1"/>
</dbReference>
<name>A0A8H6CQW4_9LECA</name>
<gene>
    <name evidence="1" type="ORF">HO133_007680</name>
</gene>
<evidence type="ECO:0000313" key="1">
    <source>
        <dbReference type="EMBL" id="KAF6227952.1"/>
    </source>
</evidence>
<sequence>MQEFCGFSHAPLSPKKKPLSEELFKETHKILCTNISHPKYDTSWEEYADIYRNDVRQPERCDKCSTDTDKICLGVELGVAALTLFLIRDIVFGVVSGVIVARKGTSELRICELPMHMTNSSQLLTHPEESNAGFGVKGKGRKTAYAHSDIFTTLHGHDTSWAELDPLAVPPTVDGALRGVFSWLVAMKVLLEKNTQVLHGCKWENIEPVHNFYEEDGGREVRVTSRLAFWAKKRLQINESRKLLTYALAPPVCAACVPSRVTLARFTPLRLLARADVSASGAPAGVTSAWPIRSPRL</sequence>
<accession>A0A8H6CQW4</accession>